<dbReference type="Gene3D" id="1.10.600.10">
    <property type="entry name" value="Farnesyl Diphosphate Synthase"/>
    <property type="match status" value="1"/>
</dbReference>
<keyword evidence="4" id="KW-1185">Reference proteome</keyword>
<evidence type="ECO:0000259" key="2">
    <source>
        <dbReference type="Pfam" id="PF03936"/>
    </source>
</evidence>
<dbReference type="Proteomes" id="UP000325315">
    <property type="component" value="Unassembled WGS sequence"/>
</dbReference>
<dbReference type="InterPro" id="IPR008949">
    <property type="entry name" value="Isoprenoid_synthase_dom_sf"/>
</dbReference>
<comment type="caution">
    <text evidence="3">The sequence shown here is derived from an EMBL/GenBank/DDBJ whole genome shotgun (WGS) entry which is preliminary data.</text>
</comment>
<dbReference type="GO" id="GO:0000287">
    <property type="term" value="F:magnesium ion binding"/>
    <property type="evidence" value="ECO:0007669"/>
    <property type="project" value="InterPro"/>
</dbReference>
<gene>
    <name evidence="3" type="ORF">EPI10_022978</name>
</gene>
<sequence length="84" mass="9913">MNYRLMWGKSLDLATKLPFVRDRLVEGYFWILGVHFEPQYSLSREILAKTIVMTSIMDDIMTHMAHLKNFNSSRMQFRGGMLII</sequence>
<dbReference type="InterPro" id="IPR005630">
    <property type="entry name" value="Terpene_synthase_metal-bd"/>
</dbReference>
<dbReference type="GO" id="GO:0010333">
    <property type="term" value="F:terpene synthase activity"/>
    <property type="evidence" value="ECO:0007669"/>
    <property type="project" value="InterPro"/>
</dbReference>
<dbReference type="GO" id="GO:0016114">
    <property type="term" value="P:terpenoid biosynthetic process"/>
    <property type="evidence" value="ECO:0007669"/>
    <property type="project" value="InterPro"/>
</dbReference>
<evidence type="ECO:0000313" key="3">
    <source>
        <dbReference type="EMBL" id="KAA3472501.1"/>
    </source>
</evidence>
<dbReference type="OrthoDB" id="985676at2759"/>
<keyword evidence="1" id="KW-0479">Metal-binding</keyword>
<dbReference type="InterPro" id="IPR050148">
    <property type="entry name" value="Terpene_synthase-like"/>
</dbReference>
<dbReference type="PANTHER" id="PTHR31225:SF240">
    <property type="entry name" value="(+)-DELTA-CADINENE SYNTHASE"/>
    <property type="match status" value="1"/>
</dbReference>
<evidence type="ECO:0000313" key="4">
    <source>
        <dbReference type="Proteomes" id="UP000325315"/>
    </source>
</evidence>
<dbReference type="PANTHER" id="PTHR31225">
    <property type="entry name" value="OS04G0344100 PROTEIN-RELATED"/>
    <property type="match status" value="1"/>
</dbReference>
<dbReference type="SUPFAM" id="SSF48576">
    <property type="entry name" value="Terpenoid synthases"/>
    <property type="match status" value="1"/>
</dbReference>
<protein>
    <submittedName>
        <fullName evidence="3">(+)-delta-cadinene synthase isozyme XC14-like</fullName>
    </submittedName>
</protein>
<dbReference type="AlphaFoldDB" id="A0A5B6VTL7"/>
<dbReference type="EMBL" id="SMMG02000005">
    <property type="protein sequence ID" value="KAA3472501.1"/>
    <property type="molecule type" value="Genomic_DNA"/>
</dbReference>
<dbReference type="Pfam" id="PF03936">
    <property type="entry name" value="Terpene_synth_C"/>
    <property type="match status" value="1"/>
</dbReference>
<accession>A0A5B6VTL7</accession>
<reference evidence="4" key="1">
    <citation type="journal article" date="2019" name="Plant Biotechnol. J.">
        <title>Genome sequencing of the Australian wild diploid species Gossypium australe highlights disease resistance and delayed gland morphogenesis.</title>
        <authorList>
            <person name="Cai Y."/>
            <person name="Cai X."/>
            <person name="Wang Q."/>
            <person name="Wang P."/>
            <person name="Zhang Y."/>
            <person name="Cai C."/>
            <person name="Xu Y."/>
            <person name="Wang K."/>
            <person name="Zhou Z."/>
            <person name="Wang C."/>
            <person name="Geng S."/>
            <person name="Li B."/>
            <person name="Dong Q."/>
            <person name="Hou Y."/>
            <person name="Wang H."/>
            <person name="Ai P."/>
            <person name="Liu Z."/>
            <person name="Yi F."/>
            <person name="Sun M."/>
            <person name="An G."/>
            <person name="Cheng J."/>
            <person name="Zhang Y."/>
            <person name="Shi Q."/>
            <person name="Xie Y."/>
            <person name="Shi X."/>
            <person name="Chang Y."/>
            <person name="Huang F."/>
            <person name="Chen Y."/>
            <person name="Hong S."/>
            <person name="Mi L."/>
            <person name="Sun Q."/>
            <person name="Zhang L."/>
            <person name="Zhou B."/>
            <person name="Peng R."/>
            <person name="Zhang X."/>
            <person name="Liu F."/>
        </authorList>
    </citation>
    <scope>NUCLEOTIDE SEQUENCE [LARGE SCALE GENOMIC DNA]</scope>
    <source>
        <strain evidence="4">cv. PA1801</strain>
    </source>
</reference>
<evidence type="ECO:0000256" key="1">
    <source>
        <dbReference type="ARBA" id="ARBA00022723"/>
    </source>
</evidence>
<feature type="domain" description="Terpene synthase metal-binding" evidence="2">
    <location>
        <begin position="9"/>
        <end position="69"/>
    </location>
</feature>
<name>A0A5B6VTL7_9ROSI</name>
<organism evidence="3 4">
    <name type="scientific">Gossypium australe</name>
    <dbReference type="NCBI Taxonomy" id="47621"/>
    <lineage>
        <taxon>Eukaryota</taxon>
        <taxon>Viridiplantae</taxon>
        <taxon>Streptophyta</taxon>
        <taxon>Embryophyta</taxon>
        <taxon>Tracheophyta</taxon>
        <taxon>Spermatophyta</taxon>
        <taxon>Magnoliopsida</taxon>
        <taxon>eudicotyledons</taxon>
        <taxon>Gunneridae</taxon>
        <taxon>Pentapetalae</taxon>
        <taxon>rosids</taxon>
        <taxon>malvids</taxon>
        <taxon>Malvales</taxon>
        <taxon>Malvaceae</taxon>
        <taxon>Malvoideae</taxon>
        <taxon>Gossypium</taxon>
    </lineage>
</organism>
<proteinExistence type="predicted"/>